<evidence type="ECO:0000313" key="3">
    <source>
        <dbReference type="RefSeq" id="XP_053538666.1"/>
    </source>
</evidence>
<dbReference type="OrthoDB" id="270970at2759"/>
<reference evidence="3" key="2">
    <citation type="submission" date="2025-08" db="UniProtKB">
        <authorList>
            <consortium name="RefSeq"/>
        </authorList>
    </citation>
    <scope>IDENTIFICATION</scope>
    <source>
        <tissue evidence="3">Blood</tissue>
    </source>
</reference>
<organism evidence="2 3">
    <name type="scientific">Ictalurus punctatus</name>
    <name type="common">Channel catfish</name>
    <name type="synonym">Silurus punctatus</name>
    <dbReference type="NCBI Taxonomy" id="7998"/>
    <lineage>
        <taxon>Eukaryota</taxon>
        <taxon>Metazoa</taxon>
        <taxon>Chordata</taxon>
        <taxon>Craniata</taxon>
        <taxon>Vertebrata</taxon>
        <taxon>Euteleostomi</taxon>
        <taxon>Actinopterygii</taxon>
        <taxon>Neopterygii</taxon>
        <taxon>Teleostei</taxon>
        <taxon>Ostariophysi</taxon>
        <taxon>Siluriformes</taxon>
        <taxon>Ictaluridae</taxon>
        <taxon>Ictalurus</taxon>
    </lineage>
</organism>
<dbReference type="KEGG" id="ipu:128633580"/>
<dbReference type="SUPFAM" id="SSF49562">
    <property type="entry name" value="C2 domain (Calcium/lipid-binding domain, CaLB)"/>
    <property type="match status" value="1"/>
</dbReference>
<dbReference type="PROSITE" id="PS50004">
    <property type="entry name" value="C2"/>
    <property type="match status" value="1"/>
</dbReference>
<dbReference type="InterPro" id="IPR035892">
    <property type="entry name" value="C2_domain_sf"/>
</dbReference>
<dbReference type="Pfam" id="PF00168">
    <property type="entry name" value="C2"/>
    <property type="match status" value="1"/>
</dbReference>
<dbReference type="GeneID" id="128633580"/>
<protein>
    <submittedName>
        <fullName evidence="3">Cytosolic phospholipase A2 zeta-like</fullName>
    </submittedName>
</protein>
<sequence>MRTRTINNCKTPEWNETFFFCPFSRVKNILELNLFDEDAVKDDECISILFDISTLKLGQKETKVFITDDKLKDELWVELEITER</sequence>
<proteinExistence type="predicted"/>
<dbReference type="Gene3D" id="2.60.40.150">
    <property type="entry name" value="C2 domain"/>
    <property type="match status" value="1"/>
</dbReference>
<dbReference type="AlphaFoldDB" id="A0A9F7TMY3"/>
<accession>A0A9F7TMY3</accession>
<dbReference type="InterPro" id="IPR000008">
    <property type="entry name" value="C2_dom"/>
</dbReference>
<dbReference type="RefSeq" id="XP_053538666.1">
    <property type="nucleotide sequence ID" value="XM_053682691.1"/>
</dbReference>
<dbReference type="Proteomes" id="UP000221080">
    <property type="component" value="Chromosome 9"/>
</dbReference>
<reference evidence="2" key="1">
    <citation type="journal article" date="2016" name="Nat. Commun.">
        <title>The channel catfish genome sequence provides insights into the evolution of scale formation in teleosts.</title>
        <authorList>
            <person name="Liu Z."/>
            <person name="Liu S."/>
            <person name="Yao J."/>
            <person name="Bao L."/>
            <person name="Zhang J."/>
            <person name="Li Y."/>
            <person name="Jiang C."/>
            <person name="Sun L."/>
            <person name="Wang R."/>
            <person name="Zhang Y."/>
            <person name="Zhou T."/>
            <person name="Zeng Q."/>
            <person name="Fu Q."/>
            <person name="Gao S."/>
            <person name="Li N."/>
            <person name="Koren S."/>
            <person name="Jiang Y."/>
            <person name="Zimin A."/>
            <person name="Xu P."/>
            <person name="Phillippy A.M."/>
            <person name="Geng X."/>
            <person name="Song L."/>
            <person name="Sun F."/>
            <person name="Li C."/>
            <person name="Wang X."/>
            <person name="Chen A."/>
            <person name="Jin Y."/>
            <person name="Yuan Z."/>
            <person name="Yang Y."/>
            <person name="Tan S."/>
            <person name="Peatman E."/>
            <person name="Lu J."/>
            <person name="Qin Z."/>
            <person name="Dunham R."/>
            <person name="Li Z."/>
            <person name="Sonstegard T."/>
            <person name="Feng J."/>
            <person name="Danzmann R.G."/>
            <person name="Schroeder S."/>
            <person name="Scheffler B."/>
            <person name="Duke M.V."/>
            <person name="Ballard L."/>
            <person name="Kucuktas H."/>
            <person name="Kaltenboeck L."/>
            <person name="Liu H."/>
            <person name="Armbruster J."/>
            <person name="Xie Y."/>
            <person name="Kirby M.L."/>
            <person name="Tian Y."/>
            <person name="Flanagan M.E."/>
            <person name="Mu W."/>
            <person name="Waldbieser G.C."/>
        </authorList>
    </citation>
    <scope>NUCLEOTIDE SEQUENCE [LARGE SCALE GENOMIC DNA]</scope>
    <source>
        <strain evidence="2">SDA103</strain>
    </source>
</reference>
<feature type="domain" description="C2" evidence="1">
    <location>
        <begin position="1"/>
        <end position="65"/>
    </location>
</feature>
<evidence type="ECO:0000259" key="1">
    <source>
        <dbReference type="PROSITE" id="PS50004"/>
    </source>
</evidence>
<keyword evidence="2" id="KW-1185">Reference proteome</keyword>
<gene>
    <name evidence="3" type="primary">LOC128633580</name>
</gene>
<evidence type="ECO:0000313" key="2">
    <source>
        <dbReference type="Proteomes" id="UP000221080"/>
    </source>
</evidence>
<name>A0A9F7TMY3_ICTPU</name>